<keyword evidence="7 9" id="KW-0675">Receptor</keyword>
<gene>
    <name evidence="12" type="ORF">RUM44_013103</name>
</gene>
<dbReference type="Pfam" id="PF00001">
    <property type="entry name" value="7tm_1"/>
    <property type="match status" value="1"/>
</dbReference>
<dbReference type="PROSITE" id="PS50262">
    <property type="entry name" value="G_PROTEIN_RECEP_F1_2"/>
    <property type="match status" value="1"/>
</dbReference>
<evidence type="ECO:0000313" key="13">
    <source>
        <dbReference type="Proteomes" id="UP001359485"/>
    </source>
</evidence>
<dbReference type="EMBL" id="JAWJWF010000001">
    <property type="protein sequence ID" value="KAK6641392.1"/>
    <property type="molecule type" value="Genomic_DNA"/>
</dbReference>
<evidence type="ECO:0000256" key="10">
    <source>
        <dbReference type="SAM" id="Phobius"/>
    </source>
</evidence>
<dbReference type="Proteomes" id="UP001359485">
    <property type="component" value="Unassembled WGS sequence"/>
</dbReference>
<evidence type="ECO:0000256" key="7">
    <source>
        <dbReference type="ARBA" id="ARBA00023170"/>
    </source>
</evidence>
<evidence type="ECO:0000256" key="5">
    <source>
        <dbReference type="ARBA" id="ARBA00023040"/>
    </source>
</evidence>
<dbReference type="PRINTS" id="PR00237">
    <property type="entry name" value="GPCRRHODOPSN"/>
</dbReference>
<evidence type="ECO:0000256" key="4">
    <source>
        <dbReference type="ARBA" id="ARBA00022989"/>
    </source>
</evidence>
<evidence type="ECO:0000259" key="11">
    <source>
        <dbReference type="PROSITE" id="PS50262"/>
    </source>
</evidence>
<feature type="transmembrane region" description="Helical" evidence="10">
    <location>
        <begin position="228"/>
        <end position="249"/>
    </location>
</feature>
<feature type="transmembrane region" description="Helical" evidence="10">
    <location>
        <begin position="100"/>
        <end position="125"/>
    </location>
</feature>
<keyword evidence="13" id="KW-1185">Reference proteome</keyword>
<organism evidence="12 13">
    <name type="scientific">Polyplax serrata</name>
    <name type="common">Common mouse louse</name>
    <dbReference type="NCBI Taxonomy" id="468196"/>
    <lineage>
        <taxon>Eukaryota</taxon>
        <taxon>Metazoa</taxon>
        <taxon>Ecdysozoa</taxon>
        <taxon>Arthropoda</taxon>
        <taxon>Hexapoda</taxon>
        <taxon>Insecta</taxon>
        <taxon>Pterygota</taxon>
        <taxon>Neoptera</taxon>
        <taxon>Paraneoptera</taxon>
        <taxon>Psocodea</taxon>
        <taxon>Troctomorpha</taxon>
        <taxon>Phthiraptera</taxon>
        <taxon>Anoplura</taxon>
        <taxon>Polyplacidae</taxon>
        <taxon>Polyplax</taxon>
    </lineage>
</organism>
<keyword evidence="3 9" id="KW-0812">Transmembrane</keyword>
<comment type="caution">
    <text evidence="12">The sequence shown here is derived from an EMBL/GenBank/DDBJ whole genome shotgun (WGS) entry which is preliminary data.</text>
</comment>
<feature type="transmembrane region" description="Helical" evidence="10">
    <location>
        <begin position="179"/>
        <end position="200"/>
    </location>
</feature>
<proteinExistence type="inferred from homology"/>
<dbReference type="InterPro" id="IPR017452">
    <property type="entry name" value="GPCR_Rhodpsn_7TM"/>
</dbReference>
<evidence type="ECO:0000256" key="3">
    <source>
        <dbReference type="ARBA" id="ARBA00022692"/>
    </source>
</evidence>
<name>A0ABR1BDI0_POLSC</name>
<dbReference type="Gene3D" id="1.20.1070.10">
    <property type="entry name" value="Rhodopsin 7-helix transmembrane proteins"/>
    <property type="match status" value="1"/>
</dbReference>
<feature type="transmembrane region" description="Helical" evidence="10">
    <location>
        <begin position="137"/>
        <end position="158"/>
    </location>
</feature>
<dbReference type="PANTHER" id="PTHR24235:SF12">
    <property type="entry name" value="G-PROTEIN COUPLED RECEPTORS FAMILY 1 PROFILE DOMAIN-CONTAINING PROTEIN"/>
    <property type="match status" value="1"/>
</dbReference>
<comment type="similarity">
    <text evidence="2 9">Belongs to the G-protein coupled receptor 1 family.</text>
</comment>
<keyword evidence="8 9" id="KW-0807">Transducer</keyword>
<feature type="domain" description="G-protein coupled receptors family 1 profile" evidence="11">
    <location>
        <begin position="79"/>
        <end position="291"/>
    </location>
</feature>
<dbReference type="InterPro" id="IPR000276">
    <property type="entry name" value="GPCR_Rhodpsn"/>
</dbReference>
<evidence type="ECO:0000256" key="8">
    <source>
        <dbReference type="ARBA" id="ARBA00023224"/>
    </source>
</evidence>
<accession>A0ABR1BDI0</accession>
<keyword evidence="6 10" id="KW-0472">Membrane</keyword>
<evidence type="ECO:0000313" key="12">
    <source>
        <dbReference type="EMBL" id="KAK6641392.1"/>
    </source>
</evidence>
<sequence length="312" mass="35984">MLENCKDLGPNGLTNLFMGSFYSEINHDNRTHMFNFSEEHFAKILEGFWSSRQDRNLSTTAEIALISIYSFLIVVGLITNMLVSFVVARRKQMHTARNLYIVNLTVSDISLCLICMPFTLVMILRKQWTLGPLLCKLVSLLQGTNIMVSVGTITVIALDRYFAICKRNAHRVADTRRNVLISITLIWIISILVAMPLFFYQVIEPVIIDHCVIYEVCIEQWPSHNYRVFYAVAVLLIMAVIPPFVVGTVHARIAKFLNTHARTQKDSRRAQKELERNRKTTFLLSGKFTFFNNGDRVQWEERKYPCVKAQIK</sequence>
<evidence type="ECO:0000256" key="9">
    <source>
        <dbReference type="RuleBase" id="RU000688"/>
    </source>
</evidence>
<comment type="subcellular location">
    <subcellularLocation>
        <location evidence="1">Membrane</location>
        <topology evidence="1">Multi-pass membrane protein</topology>
    </subcellularLocation>
</comment>
<evidence type="ECO:0000256" key="6">
    <source>
        <dbReference type="ARBA" id="ARBA00023136"/>
    </source>
</evidence>
<dbReference type="PANTHER" id="PTHR24235">
    <property type="entry name" value="NEUROPEPTIDE Y RECEPTOR"/>
    <property type="match status" value="1"/>
</dbReference>
<keyword evidence="5 9" id="KW-0297">G-protein coupled receptor</keyword>
<evidence type="ECO:0000256" key="1">
    <source>
        <dbReference type="ARBA" id="ARBA00004141"/>
    </source>
</evidence>
<evidence type="ECO:0000256" key="2">
    <source>
        <dbReference type="ARBA" id="ARBA00010663"/>
    </source>
</evidence>
<protein>
    <recommendedName>
        <fullName evidence="11">G-protein coupled receptors family 1 profile domain-containing protein</fullName>
    </recommendedName>
</protein>
<keyword evidence="4 10" id="KW-1133">Transmembrane helix</keyword>
<dbReference type="PROSITE" id="PS00237">
    <property type="entry name" value="G_PROTEIN_RECEP_F1_1"/>
    <property type="match status" value="1"/>
</dbReference>
<dbReference type="SUPFAM" id="SSF81321">
    <property type="entry name" value="Family A G protein-coupled receptor-like"/>
    <property type="match status" value="1"/>
</dbReference>
<reference evidence="12 13" key="1">
    <citation type="submission" date="2023-09" db="EMBL/GenBank/DDBJ databases">
        <title>Genomes of two closely related lineages of the louse Polyplax serrata with different host specificities.</title>
        <authorList>
            <person name="Martinu J."/>
            <person name="Tarabai H."/>
            <person name="Stefka J."/>
            <person name="Hypsa V."/>
        </authorList>
    </citation>
    <scope>NUCLEOTIDE SEQUENCE [LARGE SCALE GENOMIC DNA]</scope>
    <source>
        <strain evidence="12">98ZLc_SE</strain>
    </source>
</reference>
<feature type="transmembrane region" description="Helical" evidence="10">
    <location>
        <begin position="63"/>
        <end position="88"/>
    </location>
</feature>